<proteinExistence type="predicted"/>
<name>A0A6P1NVG1_9BACT</name>
<dbReference type="KEGG" id="nib:GU926_06155"/>
<reference evidence="1 2" key="1">
    <citation type="submission" date="2020-01" db="EMBL/GenBank/DDBJ databases">
        <authorList>
            <person name="Kim M."/>
        </authorList>
    </citation>
    <scope>NUCLEOTIDE SEQUENCE [LARGE SCALE GENOMIC DNA]</scope>
    <source>
        <strain evidence="1 2">BT10</strain>
    </source>
</reference>
<dbReference type="Proteomes" id="UP000464214">
    <property type="component" value="Chromosome"/>
</dbReference>
<organism evidence="1 2">
    <name type="scientific">Nibribacter ruber</name>
    <dbReference type="NCBI Taxonomy" id="2698458"/>
    <lineage>
        <taxon>Bacteria</taxon>
        <taxon>Pseudomonadati</taxon>
        <taxon>Bacteroidota</taxon>
        <taxon>Cytophagia</taxon>
        <taxon>Cytophagales</taxon>
        <taxon>Hymenobacteraceae</taxon>
        <taxon>Nibribacter</taxon>
    </lineage>
</organism>
<sequence>MNPESRQKLLAFIDTAHTAVEVSYPTAPVYIGTPEYLEKRRLLLADLSLHLAQDALHGESLQPEKARQRLFAITRLYAELYPEHGFSAAAQALSPEVIENISAG</sequence>
<keyword evidence="2" id="KW-1185">Reference proteome</keyword>
<dbReference type="AlphaFoldDB" id="A0A6P1NVG1"/>
<accession>A0A6P1NVG1</accession>
<evidence type="ECO:0000313" key="1">
    <source>
        <dbReference type="EMBL" id="QHL87040.1"/>
    </source>
</evidence>
<gene>
    <name evidence="1" type="ORF">GU926_06155</name>
</gene>
<protein>
    <submittedName>
        <fullName evidence="1">Uncharacterized protein</fullName>
    </submittedName>
</protein>
<dbReference type="RefSeq" id="WP_160690032.1">
    <property type="nucleotide sequence ID" value="NZ_CP047897.1"/>
</dbReference>
<dbReference type="EMBL" id="CP047897">
    <property type="protein sequence ID" value="QHL87040.1"/>
    <property type="molecule type" value="Genomic_DNA"/>
</dbReference>
<evidence type="ECO:0000313" key="2">
    <source>
        <dbReference type="Proteomes" id="UP000464214"/>
    </source>
</evidence>